<accession>A0ACB9B5M6</accession>
<protein>
    <submittedName>
        <fullName evidence="1">Uncharacterized protein</fullName>
    </submittedName>
</protein>
<proteinExistence type="predicted"/>
<sequence>MVWVRDGGRRHAWSAEVARLYGGRRERRGQRRPAVVHDGGDTRQRRSRWWEAAETGCGEGVTVPVSAEVARRRRPVVASCFGNAARQWCKEFTGADQRG</sequence>
<evidence type="ECO:0000313" key="1">
    <source>
        <dbReference type="EMBL" id="KAI3717787.1"/>
    </source>
</evidence>
<organism evidence="1 2">
    <name type="scientific">Smallanthus sonchifolius</name>
    <dbReference type="NCBI Taxonomy" id="185202"/>
    <lineage>
        <taxon>Eukaryota</taxon>
        <taxon>Viridiplantae</taxon>
        <taxon>Streptophyta</taxon>
        <taxon>Embryophyta</taxon>
        <taxon>Tracheophyta</taxon>
        <taxon>Spermatophyta</taxon>
        <taxon>Magnoliopsida</taxon>
        <taxon>eudicotyledons</taxon>
        <taxon>Gunneridae</taxon>
        <taxon>Pentapetalae</taxon>
        <taxon>asterids</taxon>
        <taxon>campanulids</taxon>
        <taxon>Asterales</taxon>
        <taxon>Asteraceae</taxon>
        <taxon>Asteroideae</taxon>
        <taxon>Heliantheae alliance</taxon>
        <taxon>Millerieae</taxon>
        <taxon>Smallanthus</taxon>
    </lineage>
</organism>
<keyword evidence="2" id="KW-1185">Reference proteome</keyword>
<dbReference type="Proteomes" id="UP001056120">
    <property type="component" value="Linkage Group LG23"/>
</dbReference>
<dbReference type="EMBL" id="CM042040">
    <property type="protein sequence ID" value="KAI3717787.1"/>
    <property type="molecule type" value="Genomic_DNA"/>
</dbReference>
<name>A0ACB9B5M6_9ASTR</name>
<gene>
    <name evidence="1" type="ORF">L1987_69616</name>
</gene>
<reference evidence="2" key="1">
    <citation type="journal article" date="2022" name="Mol. Ecol. Resour.">
        <title>The genomes of chicory, endive, great burdock and yacon provide insights into Asteraceae palaeo-polyploidization history and plant inulin production.</title>
        <authorList>
            <person name="Fan W."/>
            <person name="Wang S."/>
            <person name="Wang H."/>
            <person name="Wang A."/>
            <person name="Jiang F."/>
            <person name="Liu H."/>
            <person name="Zhao H."/>
            <person name="Xu D."/>
            <person name="Zhang Y."/>
        </authorList>
    </citation>
    <scope>NUCLEOTIDE SEQUENCE [LARGE SCALE GENOMIC DNA]</scope>
    <source>
        <strain evidence="2">cv. Yunnan</strain>
    </source>
</reference>
<evidence type="ECO:0000313" key="2">
    <source>
        <dbReference type="Proteomes" id="UP001056120"/>
    </source>
</evidence>
<comment type="caution">
    <text evidence="1">The sequence shown here is derived from an EMBL/GenBank/DDBJ whole genome shotgun (WGS) entry which is preliminary data.</text>
</comment>
<reference evidence="1 2" key="2">
    <citation type="journal article" date="2022" name="Mol. Ecol. Resour.">
        <title>The genomes of chicory, endive, great burdock and yacon provide insights into Asteraceae paleo-polyploidization history and plant inulin production.</title>
        <authorList>
            <person name="Fan W."/>
            <person name="Wang S."/>
            <person name="Wang H."/>
            <person name="Wang A."/>
            <person name="Jiang F."/>
            <person name="Liu H."/>
            <person name="Zhao H."/>
            <person name="Xu D."/>
            <person name="Zhang Y."/>
        </authorList>
    </citation>
    <scope>NUCLEOTIDE SEQUENCE [LARGE SCALE GENOMIC DNA]</scope>
    <source>
        <strain evidence="2">cv. Yunnan</strain>
        <tissue evidence="1">Leaves</tissue>
    </source>
</reference>